<dbReference type="Proteomes" id="UP000663856">
    <property type="component" value="Unassembled WGS sequence"/>
</dbReference>
<evidence type="ECO:0008006" key="4">
    <source>
        <dbReference type="Google" id="ProtNLM"/>
    </source>
</evidence>
<gene>
    <name evidence="2" type="ORF">WKI299_LOCUS23074</name>
</gene>
<accession>A0A816V035</accession>
<name>A0A816V035_9BILA</name>
<feature type="region of interest" description="Disordered" evidence="1">
    <location>
        <begin position="825"/>
        <end position="847"/>
    </location>
</feature>
<sequence>MNRPLFRARNLDPNKRIPLLVDQHDDNNNDLTNSSTKSASSSSLLVSLSSTPTITNQTTQNPTGSTSQLPQRCVSQMPFVSGMEREEEAEYHLQNALDAQCRLGSAKIRAVPIPNLYEDQNSKFIYPNNNQLPKQLIRLQPLQLESDDPQYDMDEVDHNWFHNSARSLCPDLTYLEYETIIDKLENASTRTLVSLDEARALFASSTPPIINDLHINTVYEFWYKRRTTRGKRLKPRLLTERDIKEEKGKHHPYVAFRRRVEKMTTRKNRKNDEQAYMSMLKLRSSFETVVKLTNLIKLRETTKVSWLECALAIFQARCESKPDDETTSTTQSSTSSLSTNHDRHHHARSHLKTSSLINNNSSLTAIQRQQLLTQLLRIENHKKNPLTSSTLAGLLQTPIQSRSLSNDSYDPLQRKIKKFKSSHKKSNQTDKLTQLLSSPTTPSSPVANNIGRTSTNISPQSLLERLSSSNVASSPSQQLINRRRLKNSLSGTHKQGKTNRNLSPSDLWSLVDNTSGGAILFKGQLLEVARKIQQKEELENNANNRRVILQDGSSVLSNTNENIDNRLDDVGTSIDDDESIDPWQFRPKSGCRYLRPIDQDQQQRVQSQCSSFSSFYSLACSERGHLGNRRVRIGRGGRLLYDRHIEQENSDFSSITKSYFTDKPVLWYVSPQPSLAESYHLHSHLTVHDHTTSLAHHYQSKSSPRSIELNDSFYHVNNSNPFLSLTVNGKHRPSVSIEPDHPYSCSSRHINQALRTLVEPQLPTPPPSFDSTTPTIYTPQKMILVSTPPPLSSSMTNNQRIDTPQQPCYTKSSAYVVSPSTPFYPSHHHSHTIPSTPPPPPSSSSATSSCALVQFVQLHRILPSTKTHNFASSSTPVTTSDS</sequence>
<dbReference type="GO" id="GO:0006357">
    <property type="term" value="P:regulation of transcription by RNA polymerase II"/>
    <property type="evidence" value="ECO:0007669"/>
    <property type="project" value="InterPro"/>
</dbReference>
<proteinExistence type="predicted"/>
<feature type="compositionally biased region" description="Polar residues" evidence="1">
    <location>
        <begin position="446"/>
        <end position="461"/>
    </location>
</feature>
<feature type="compositionally biased region" description="Low complexity" evidence="1">
    <location>
        <begin position="29"/>
        <end position="47"/>
    </location>
</feature>
<dbReference type="PANTHER" id="PTHR14898">
    <property type="entry name" value="ENHANCER OF POLYCOMB"/>
    <property type="match status" value="1"/>
</dbReference>
<dbReference type="EMBL" id="CAJNRF010009953">
    <property type="protein sequence ID" value="CAF2115332.1"/>
    <property type="molecule type" value="Genomic_DNA"/>
</dbReference>
<comment type="caution">
    <text evidence="2">The sequence shown here is derived from an EMBL/GenBank/DDBJ whole genome shotgun (WGS) entry which is preliminary data.</text>
</comment>
<feature type="compositionally biased region" description="Low complexity" evidence="1">
    <location>
        <begin position="467"/>
        <end position="476"/>
    </location>
</feature>
<feature type="region of interest" description="Disordered" evidence="1">
    <location>
        <begin position="17"/>
        <end position="47"/>
    </location>
</feature>
<dbReference type="GO" id="GO:0035267">
    <property type="term" value="C:NuA4 histone acetyltransferase complex"/>
    <property type="evidence" value="ECO:0007669"/>
    <property type="project" value="InterPro"/>
</dbReference>
<feature type="region of interest" description="Disordered" evidence="1">
    <location>
        <begin position="321"/>
        <end position="356"/>
    </location>
</feature>
<evidence type="ECO:0000256" key="1">
    <source>
        <dbReference type="SAM" id="MobiDB-lite"/>
    </source>
</evidence>
<dbReference type="GO" id="GO:0005634">
    <property type="term" value="C:nucleus"/>
    <property type="evidence" value="ECO:0007669"/>
    <property type="project" value="UniProtKB-SubCell"/>
</dbReference>
<feature type="compositionally biased region" description="Basic residues" evidence="1">
    <location>
        <begin position="342"/>
        <end position="351"/>
    </location>
</feature>
<feature type="compositionally biased region" description="Low complexity" evidence="1">
    <location>
        <begin position="327"/>
        <end position="339"/>
    </location>
</feature>
<dbReference type="InterPro" id="IPR024943">
    <property type="entry name" value="Enhancer_polycomb"/>
</dbReference>
<organism evidence="2 3">
    <name type="scientific">Rotaria magnacalcarata</name>
    <dbReference type="NCBI Taxonomy" id="392030"/>
    <lineage>
        <taxon>Eukaryota</taxon>
        <taxon>Metazoa</taxon>
        <taxon>Spiralia</taxon>
        <taxon>Gnathifera</taxon>
        <taxon>Rotifera</taxon>
        <taxon>Eurotatoria</taxon>
        <taxon>Bdelloidea</taxon>
        <taxon>Philodinida</taxon>
        <taxon>Philodinidae</taxon>
        <taxon>Rotaria</taxon>
    </lineage>
</organism>
<evidence type="ECO:0000313" key="2">
    <source>
        <dbReference type="EMBL" id="CAF2115332.1"/>
    </source>
</evidence>
<protein>
    <recommendedName>
        <fullName evidence="4">Enhancer of polycomb-like protein</fullName>
    </recommendedName>
</protein>
<feature type="compositionally biased region" description="Low complexity" evidence="1">
    <location>
        <begin position="432"/>
        <end position="445"/>
    </location>
</feature>
<dbReference type="AlphaFoldDB" id="A0A816V035"/>
<feature type="region of interest" description="Disordered" evidence="1">
    <location>
        <begin position="418"/>
        <end position="502"/>
    </location>
</feature>
<reference evidence="2" key="1">
    <citation type="submission" date="2021-02" db="EMBL/GenBank/DDBJ databases">
        <authorList>
            <person name="Nowell W R."/>
        </authorList>
    </citation>
    <scope>NUCLEOTIDE SEQUENCE</scope>
</reference>
<feature type="compositionally biased region" description="Polar residues" evidence="1">
    <location>
        <begin position="487"/>
        <end position="502"/>
    </location>
</feature>
<evidence type="ECO:0000313" key="3">
    <source>
        <dbReference type="Proteomes" id="UP000663856"/>
    </source>
</evidence>